<reference evidence="2" key="1">
    <citation type="journal article" date="2019" name="Int. J. Syst. Evol. Microbiol.">
        <title>The Global Catalogue of Microorganisms (GCM) 10K type strain sequencing project: providing services to taxonomists for standard genome sequencing and annotation.</title>
        <authorList>
            <consortium name="The Broad Institute Genomics Platform"/>
            <consortium name="The Broad Institute Genome Sequencing Center for Infectious Disease"/>
            <person name="Wu L."/>
            <person name="Ma J."/>
        </authorList>
    </citation>
    <scope>NUCLEOTIDE SEQUENCE [LARGE SCALE GENOMIC DNA]</scope>
    <source>
        <strain evidence="2">JCM 16925</strain>
    </source>
</reference>
<dbReference type="EMBL" id="BAAAZY010000008">
    <property type="protein sequence ID" value="GAA4052421.1"/>
    <property type="molecule type" value="Genomic_DNA"/>
</dbReference>
<evidence type="ECO:0000313" key="1">
    <source>
        <dbReference type="EMBL" id="GAA4052421.1"/>
    </source>
</evidence>
<name>A0ABP7UVX0_9ACTN</name>
<evidence type="ECO:0000313" key="2">
    <source>
        <dbReference type="Proteomes" id="UP001499984"/>
    </source>
</evidence>
<accession>A0ABP7UVX0</accession>
<comment type="caution">
    <text evidence="1">The sequence shown here is derived from an EMBL/GenBank/DDBJ whole genome shotgun (WGS) entry which is preliminary data.</text>
</comment>
<dbReference type="InterPro" id="IPR021373">
    <property type="entry name" value="DUF2993"/>
</dbReference>
<dbReference type="Proteomes" id="UP001499984">
    <property type="component" value="Unassembled WGS sequence"/>
</dbReference>
<dbReference type="RefSeq" id="WP_345011606.1">
    <property type="nucleotide sequence ID" value="NZ_BAAAZY010000008.1"/>
</dbReference>
<keyword evidence="2" id="KW-1185">Reference proteome</keyword>
<organism evidence="1 2">
    <name type="scientific">Streptomyces shaanxiensis</name>
    <dbReference type="NCBI Taxonomy" id="653357"/>
    <lineage>
        <taxon>Bacteria</taxon>
        <taxon>Bacillati</taxon>
        <taxon>Actinomycetota</taxon>
        <taxon>Actinomycetes</taxon>
        <taxon>Kitasatosporales</taxon>
        <taxon>Streptomycetaceae</taxon>
        <taxon>Streptomyces</taxon>
    </lineage>
</organism>
<evidence type="ECO:0008006" key="3">
    <source>
        <dbReference type="Google" id="ProtNLM"/>
    </source>
</evidence>
<protein>
    <recommendedName>
        <fullName evidence="3">DUF2993 domain-containing protein</fullName>
    </recommendedName>
</protein>
<proteinExistence type="predicted"/>
<gene>
    <name evidence="1" type="ORF">GCM10022233_24110</name>
</gene>
<sequence>MHQSPYNEETAGEPYYYGDTHYGDAHYSGTATYVGSPTPRRRLKIIAIASLTALLLGAVAVDRVAAARAESRTAEAFQQGMGTPERPSVHVSGFPVLTQLADGSLRHVDITAHDIPARESTRPLPVTKLTIGLDDLKTSGSAEEARARNVEATAFLSYEDLSDALGLDVSQGDAPGRANVTVSLPLAGVVTVSTAASAVTGNRIAFRDVRVAEGELIPPAKALLEKALEAPVPLHNIPEGLHLRSVTTTESGVDARFTGKSVTFRPSSTSA</sequence>
<dbReference type="Pfam" id="PF11209">
    <property type="entry name" value="LmeA"/>
    <property type="match status" value="1"/>
</dbReference>